<evidence type="ECO:0000313" key="1">
    <source>
        <dbReference type="EMBL" id="SVB67124.1"/>
    </source>
</evidence>
<feature type="non-terminal residue" evidence="1">
    <location>
        <position position="79"/>
    </location>
</feature>
<dbReference type="InterPro" id="IPR006311">
    <property type="entry name" value="TAT_signal"/>
</dbReference>
<proteinExistence type="predicted"/>
<dbReference type="EMBL" id="UINC01052140">
    <property type="protein sequence ID" value="SVB67124.1"/>
    <property type="molecule type" value="Genomic_DNA"/>
</dbReference>
<gene>
    <name evidence="1" type="ORF">METZ01_LOCUS219978</name>
</gene>
<dbReference type="NCBIfam" id="TIGR01409">
    <property type="entry name" value="TAT_signal_seq"/>
    <property type="match status" value="1"/>
</dbReference>
<dbReference type="AlphaFoldDB" id="A0A382FXK6"/>
<reference evidence="1" key="1">
    <citation type="submission" date="2018-05" db="EMBL/GenBank/DDBJ databases">
        <authorList>
            <person name="Lanie J.A."/>
            <person name="Ng W.-L."/>
            <person name="Kazmierczak K.M."/>
            <person name="Andrzejewski T.M."/>
            <person name="Davidsen T.M."/>
            <person name="Wayne K.J."/>
            <person name="Tettelin H."/>
            <person name="Glass J.I."/>
            <person name="Rusch D."/>
            <person name="Podicherti R."/>
            <person name="Tsui H.-C.T."/>
            <person name="Winkler M.E."/>
        </authorList>
    </citation>
    <scope>NUCLEOTIDE SEQUENCE</scope>
</reference>
<accession>A0A382FXK6</accession>
<organism evidence="1">
    <name type="scientific">marine metagenome</name>
    <dbReference type="NCBI Taxonomy" id="408172"/>
    <lineage>
        <taxon>unclassified sequences</taxon>
        <taxon>metagenomes</taxon>
        <taxon>ecological metagenomes</taxon>
    </lineage>
</organism>
<protein>
    <submittedName>
        <fullName evidence="1">Uncharacterized protein</fullName>
    </submittedName>
</protein>
<dbReference type="InterPro" id="IPR019546">
    <property type="entry name" value="TAT_signal_bac_arc"/>
</dbReference>
<name>A0A382FXK6_9ZZZZ</name>
<dbReference type="PROSITE" id="PS51318">
    <property type="entry name" value="TAT"/>
    <property type="match status" value="1"/>
</dbReference>
<sequence length="79" mass="8758">MTPLHLHYLNESRREFLKHTGMGIGALGLASVLDDRLFAVPTAGGQRNTLVLRQSHFAPRAKNVIYIHLVGGPSHLELF</sequence>